<evidence type="ECO:0000256" key="6">
    <source>
        <dbReference type="SAM" id="Phobius"/>
    </source>
</evidence>
<keyword evidence="9" id="KW-1185">Reference proteome</keyword>
<dbReference type="InterPro" id="IPR049326">
    <property type="entry name" value="Rhodopsin_dom_fungi"/>
</dbReference>
<evidence type="ECO:0000256" key="3">
    <source>
        <dbReference type="ARBA" id="ARBA00022989"/>
    </source>
</evidence>
<name>A0A9P9J9E7_9HYPO</name>
<dbReference type="PANTHER" id="PTHR33048:SF64">
    <property type="entry name" value="INTEGRAL MEMBRANE PROTEIN"/>
    <property type="match status" value="1"/>
</dbReference>
<protein>
    <recommendedName>
        <fullName evidence="7">Rhodopsin domain-containing protein</fullName>
    </recommendedName>
</protein>
<dbReference type="AlphaFoldDB" id="A0A9P9J9E7"/>
<dbReference type="GO" id="GO:0016020">
    <property type="term" value="C:membrane"/>
    <property type="evidence" value="ECO:0007669"/>
    <property type="project" value="UniProtKB-SubCell"/>
</dbReference>
<organism evidence="8 9">
    <name type="scientific">Dactylonectria estremocensis</name>
    <dbReference type="NCBI Taxonomy" id="1079267"/>
    <lineage>
        <taxon>Eukaryota</taxon>
        <taxon>Fungi</taxon>
        <taxon>Dikarya</taxon>
        <taxon>Ascomycota</taxon>
        <taxon>Pezizomycotina</taxon>
        <taxon>Sordariomycetes</taxon>
        <taxon>Hypocreomycetidae</taxon>
        <taxon>Hypocreales</taxon>
        <taxon>Nectriaceae</taxon>
        <taxon>Dactylonectria</taxon>
    </lineage>
</organism>
<feature type="transmembrane region" description="Helical" evidence="6">
    <location>
        <begin position="170"/>
        <end position="197"/>
    </location>
</feature>
<evidence type="ECO:0000256" key="2">
    <source>
        <dbReference type="ARBA" id="ARBA00022692"/>
    </source>
</evidence>
<evidence type="ECO:0000313" key="9">
    <source>
        <dbReference type="Proteomes" id="UP000717696"/>
    </source>
</evidence>
<keyword evidence="4 6" id="KW-0472">Membrane</keyword>
<feature type="transmembrane region" description="Helical" evidence="6">
    <location>
        <begin position="20"/>
        <end position="39"/>
    </location>
</feature>
<feature type="transmembrane region" description="Helical" evidence="6">
    <location>
        <begin position="129"/>
        <end position="150"/>
    </location>
</feature>
<sequence>MAWTYNTTDDVPNDGLQITIIAIVFTVLSFIFLCLRWYVRHWVIKAVGADDWLLVITWIAACGFAVVTAVQTRWGLGLKRLDDMPDQNIYNFGLWQYIGAPFYITSILGFKLSLLLSYLRFMPKGASRIATIAVMVACTMFHIAFLLVQINLCQPVAKQWDPAITGGSCLVAVPFYTSMASLTIMFDAAVMFLPFPVLLKSRIQNRKKFVLLGLFTLGIFITVIQILRIQTVRNLSNYLDSASLIRWSTIENNLGIIVACIPTLAPLFKYFAERTQRGTKSGSQENAGSKYALQSWRSAKQGMYPLGSGVDRETHVQGPLDGGSEEFILTDRSHITKTTDVIVSTHPRSESSLP</sequence>
<evidence type="ECO:0000256" key="1">
    <source>
        <dbReference type="ARBA" id="ARBA00004141"/>
    </source>
</evidence>
<comment type="caution">
    <text evidence="8">The sequence shown here is derived from an EMBL/GenBank/DDBJ whole genome shotgun (WGS) entry which is preliminary data.</text>
</comment>
<feature type="transmembrane region" description="Helical" evidence="6">
    <location>
        <begin position="209"/>
        <end position="229"/>
    </location>
</feature>
<dbReference type="OrthoDB" id="3529975at2759"/>
<comment type="subcellular location">
    <subcellularLocation>
        <location evidence="1">Membrane</location>
        <topology evidence="1">Multi-pass membrane protein</topology>
    </subcellularLocation>
</comment>
<dbReference type="Pfam" id="PF20684">
    <property type="entry name" value="Fung_rhodopsin"/>
    <property type="match status" value="1"/>
</dbReference>
<proteinExistence type="inferred from homology"/>
<feature type="transmembrane region" description="Helical" evidence="6">
    <location>
        <begin position="51"/>
        <end position="74"/>
    </location>
</feature>
<evidence type="ECO:0000259" key="7">
    <source>
        <dbReference type="Pfam" id="PF20684"/>
    </source>
</evidence>
<dbReference type="Proteomes" id="UP000717696">
    <property type="component" value="Unassembled WGS sequence"/>
</dbReference>
<evidence type="ECO:0000313" key="8">
    <source>
        <dbReference type="EMBL" id="KAH7150287.1"/>
    </source>
</evidence>
<keyword evidence="3 6" id="KW-1133">Transmembrane helix</keyword>
<reference evidence="8" key="1">
    <citation type="journal article" date="2021" name="Nat. Commun.">
        <title>Genetic determinants of endophytism in the Arabidopsis root mycobiome.</title>
        <authorList>
            <person name="Mesny F."/>
            <person name="Miyauchi S."/>
            <person name="Thiergart T."/>
            <person name="Pickel B."/>
            <person name="Atanasova L."/>
            <person name="Karlsson M."/>
            <person name="Huettel B."/>
            <person name="Barry K.W."/>
            <person name="Haridas S."/>
            <person name="Chen C."/>
            <person name="Bauer D."/>
            <person name="Andreopoulos W."/>
            <person name="Pangilinan J."/>
            <person name="LaButti K."/>
            <person name="Riley R."/>
            <person name="Lipzen A."/>
            <person name="Clum A."/>
            <person name="Drula E."/>
            <person name="Henrissat B."/>
            <person name="Kohler A."/>
            <person name="Grigoriev I.V."/>
            <person name="Martin F.M."/>
            <person name="Hacquard S."/>
        </authorList>
    </citation>
    <scope>NUCLEOTIDE SEQUENCE</scope>
    <source>
        <strain evidence="8">MPI-CAGE-AT-0021</strain>
    </source>
</reference>
<evidence type="ECO:0000256" key="5">
    <source>
        <dbReference type="ARBA" id="ARBA00038359"/>
    </source>
</evidence>
<dbReference type="EMBL" id="JAGMUU010000006">
    <property type="protein sequence ID" value="KAH7150287.1"/>
    <property type="molecule type" value="Genomic_DNA"/>
</dbReference>
<accession>A0A9P9J9E7</accession>
<gene>
    <name evidence="8" type="ORF">B0J13DRAFT_620606</name>
</gene>
<feature type="transmembrane region" description="Helical" evidence="6">
    <location>
        <begin position="94"/>
        <end position="117"/>
    </location>
</feature>
<feature type="transmembrane region" description="Helical" evidence="6">
    <location>
        <begin position="254"/>
        <end position="272"/>
    </location>
</feature>
<dbReference type="PANTHER" id="PTHR33048">
    <property type="entry name" value="PTH11-LIKE INTEGRAL MEMBRANE PROTEIN (AFU_ORTHOLOGUE AFUA_5G11245)"/>
    <property type="match status" value="1"/>
</dbReference>
<feature type="domain" description="Rhodopsin" evidence="7">
    <location>
        <begin position="35"/>
        <end position="269"/>
    </location>
</feature>
<evidence type="ECO:0000256" key="4">
    <source>
        <dbReference type="ARBA" id="ARBA00023136"/>
    </source>
</evidence>
<dbReference type="InterPro" id="IPR052337">
    <property type="entry name" value="SAT4-like"/>
</dbReference>
<keyword evidence="2 6" id="KW-0812">Transmembrane</keyword>
<comment type="similarity">
    <text evidence="5">Belongs to the SAT4 family.</text>
</comment>